<organism evidence="3 4">
    <name type="scientific">Streptoalloteichus hindustanus</name>
    <dbReference type="NCBI Taxonomy" id="2017"/>
    <lineage>
        <taxon>Bacteria</taxon>
        <taxon>Bacillati</taxon>
        <taxon>Actinomycetota</taxon>
        <taxon>Actinomycetes</taxon>
        <taxon>Pseudonocardiales</taxon>
        <taxon>Pseudonocardiaceae</taxon>
        <taxon>Streptoalloteichus</taxon>
    </lineage>
</organism>
<reference evidence="3 4" key="1">
    <citation type="submission" date="2016-11" db="EMBL/GenBank/DDBJ databases">
        <authorList>
            <person name="Jaros S."/>
            <person name="Januszkiewicz K."/>
            <person name="Wedrychowicz H."/>
        </authorList>
    </citation>
    <scope>NUCLEOTIDE SEQUENCE [LARGE SCALE GENOMIC DNA]</scope>
    <source>
        <strain evidence="3 4">DSM 44523</strain>
    </source>
</reference>
<dbReference type="CDD" id="cd00865">
    <property type="entry name" value="PEBP_bact_arch"/>
    <property type="match status" value="1"/>
</dbReference>
<dbReference type="EMBL" id="FQVN01000007">
    <property type="protein sequence ID" value="SHG22007.1"/>
    <property type="molecule type" value="Genomic_DNA"/>
</dbReference>
<dbReference type="Proteomes" id="UP000184501">
    <property type="component" value="Unassembled WGS sequence"/>
</dbReference>
<dbReference type="RefSeq" id="WP_073486320.1">
    <property type="nucleotide sequence ID" value="NZ_FQVN01000007.1"/>
</dbReference>
<accession>A0A1M5I1J0</accession>
<comment type="similarity">
    <text evidence="1">Belongs to the UPF0098 family.</text>
</comment>
<dbReference type="Gene3D" id="3.90.280.10">
    <property type="entry name" value="PEBP-like"/>
    <property type="match status" value="1"/>
</dbReference>
<sequence length="337" mass="35947">MSANDPFARLPEAASFTVTSTTVANGAAWPPEQFSSGVPGGKDVSPQLSWSGAPEGTRSYAVTVYDLDAPTGSGFWHWAVADIPATVTELPEGAGDDTGSGLPDGAFQLPNDVRQARFVGAAPPAGHGVHRYFVVVHALDVESIGVPADATPAFLGFAMAGHTLGRAVLVATAGTPATSESAERIEVSRLVPAPADAVFAVLTDPKGHVDIDASGMLMDAEGHPVQRPGDRFLVHMDREALGDFPLGRYDVEVVITKLVPGEEIAWTVEGQFRPYVRHIYGYRLEPAEGGTLVTSYYDWSEVDEEWRRRVVFPVISESALKATLGILERTVRRRAAA</sequence>
<dbReference type="PANTHER" id="PTHR30289">
    <property type="entry name" value="UNCHARACTERIZED PROTEIN YBCL-RELATED"/>
    <property type="match status" value="1"/>
</dbReference>
<dbReference type="NCBIfam" id="TIGR00481">
    <property type="entry name" value="YbhB/YbcL family Raf kinase inhibitor-like protein"/>
    <property type="match status" value="1"/>
</dbReference>
<evidence type="ECO:0008006" key="5">
    <source>
        <dbReference type="Google" id="ProtNLM"/>
    </source>
</evidence>
<feature type="region of interest" description="Disordered" evidence="2">
    <location>
        <begin position="27"/>
        <end position="52"/>
    </location>
</feature>
<dbReference type="Gene3D" id="3.30.530.20">
    <property type="match status" value="1"/>
</dbReference>
<evidence type="ECO:0000256" key="1">
    <source>
        <dbReference type="ARBA" id="ARBA00007120"/>
    </source>
</evidence>
<evidence type="ECO:0000256" key="2">
    <source>
        <dbReference type="SAM" id="MobiDB-lite"/>
    </source>
</evidence>
<evidence type="ECO:0000313" key="4">
    <source>
        <dbReference type="Proteomes" id="UP000184501"/>
    </source>
</evidence>
<protein>
    <recommendedName>
        <fullName evidence="5">Phospholipid-binding protein, PBP family</fullName>
    </recommendedName>
</protein>
<dbReference type="OrthoDB" id="9797506at2"/>
<proteinExistence type="inferred from homology"/>
<dbReference type="SUPFAM" id="SSF55961">
    <property type="entry name" value="Bet v1-like"/>
    <property type="match status" value="1"/>
</dbReference>
<evidence type="ECO:0000313" key="3">
    <source>
        <dbReference type="EMBL" id="SHG22007.1"/>
    </source>
</evidence>
<dbReference type="STRING" id="2017.SAMN05444320_10754"/>
<dbReference type="InterPro" id="IPR008914">
    <property type="entry name" value="PEBP"/>
</dbReference>
<dbReference type="PANTHER" id="PTHR30289:SF1">
    <property type="entry name" value="PEBP (PHOSPHATIDYLETHANOLAMINE-BINDING PROTEIN) FAMILY PROTEIN"/>
    <property type="match status" value="1"/>
</dbReference>
<name>A0A1M5I1J0_STRHI</name>
<dbReference type="InterPro" id="IPR023393">
    <property type="entry name" value="START-like_dom_sf"/>
</dbReference>
<dbReference type="InterPro" id="IPR005247">
    <property type="entry name" value="YbhB_YbcL/LppC-like"/>
</dbReference>
<dbReference type="AlphaFoldDB" id="A0A1M5I1J0"/>
<gene>
    <name evidence="3" type="ORF">SAMN05444320_10754</name>
</gene>
<dbReference type="InterPro" id="IPR036610">
    <property type="entry name" value="PEBP-like_sf"/>
</dbReference>
<keyword evidence="4" id="KW-1185">Reference proteome</keyword>
<dbReference type="Pfam" id="PF01161">
    <property type="entry name" value="PBP"/>
    <property type="match status" value="1"/>
</dbReference>
<dbReference type="SUPFAM" id="SSF49777">
    <property type="entry name" value="PEBP-like"/>
    <property type="match status" value="1"/>
</dbReference>